<evidence type="ECO:0000256" key="21">
    <source>
        <dbReference type="SAM" id="MobiDB-lite"/>
    </source>
</evidence>
<keyword evidence="11" id="KW-0479">Metal-binding</keyword>
<comment type="pathway">
    <text evidence="6">Amino-acid biosynthesis; L-glutamate biosynthesis via GLT pathway; L-glutamate from 2-oxoglutarate and L-glutamine (NAD(+) route): step 1/1.</text>
</comment>
<dbReference type="GO" id="GO:0016040">
    <property type="term" value="F:glutamate synthase (NADH) activity"/>
    <property type="evidence" value="ECO:0007669"/>
    <property type="project" value="UniProtKB-EC"/>
</dbReference>
<organism evidence="22 23">
    <name type="scientific">Fusarium xylarioides</name>
    <dbReference type="NCBI Taxonomy" id="221167"/>
    <lineage>
        <taxon>Eukaryota</taxon>
        <taxon>Fungi</taxon>
        <taxon>Dikarya</taxon>
        <taxon>Ascomycota</taxon>
        <taxon>Pezizomycotina</taxon>
        <taxon>Sordariomycetes</taxon>
        <taxon>Hypocreomycetidae</taxon>
        <taxon>Hypocreales</taxon>
        <taxon>Nectriaceae</taxon>
        <taxon>Fusarium</taxon>
        <taxon>Fusarium fujikuroi species complex</taxon>
    </lineage>
</organism>
<keyword evidence="16" id="KW-0411">Iron-sulfur</keyword>
<dbReference type="EC" id="1.4.1.14" evidence="19"/>
<protein>
    <recommendedName>
        <fullName evidence="19">glutamate synthase (NADH)</fullName>
        <ecNumber evidence="19">1.4.1.14</ecNumber>
    </recommendedName>
</protein>
<keyword evidence="12" id="KW-0274">FAD</keyword>
<dbReference type="SUPFAM" id="SSF51395">
    <property type="entry name" value="FMN-linked oxidoreductases"/>
    <property type="match status" value="2"/>
</dbReference>
<evidence type="ECO:0000256" key="15">
    <source>
        <dbReference type="ARBA" id="ARBA00023004"/>
    </source>
</evidence>
<dbReference type="FunFam" id="3.50.50.60:FF:000160">
    <property type="entry name" value="Glutamate synthase (NADPH)"/>
    <property type="match status" value="1"/>
</dbReference>
<comment type="cofactor">
    <cofactor evidence="3">
        <name>FAD</name>
        <dbReference type="ChEBI" id="CHEBI:57692"/>
    </cofactor>
</comment>
<keyword evidence="13" id="KW-0315">Glutamine amidotransferase</keyword>
<evidence type="ECO:0000256" key="12">
    <source>
        <dbReference type="ARBA" id="ARBA00022827"/>
    </source>
</evidence>
<evidence type="ECO:0000256" key="16">
    <source>
        <dbReference type="ARBA" id="ARBA00023014"/>
    </source>
</evidence>
<feature type="region of interest" description="Disordered" evidence="21">
    <location>
        <begin position="2564"/>
        <end position="2640"/>
    </location>
</feature>
<gene>
    <name evidence="22" type="ORF">H9Q72_006050</name>
</gene>
<feature type="compositionally biased region" description="Low complexity" evidence="21">
    <location>
        <begin position="1452"/>
        <end position="1483"/>
    </location>
</feature>
<dbReference type="PANTHER" id="PTHR43100:SF1">
    <property type="entry name" value="GLUTAMATE SYNTHASE [NADPH] SMALL CHAIN"/>
    <property type="match status" value="1"/>
</dbReference>
<keyword evidence="9" id="KW-0285">Flavoprotein</keyword>
<dbReference type="EMBL" id="JADFTT010000181">
    <property type="protein sequence ID" value="KAG5765887.1"/>
    <property type="molecule type" value="Genomic_DNA"/>
</dbReference>
<dbReference type="GO" id="GO:0051538">
    <property type="term" value="F:3 iron, 4 sulfur cluster binding"/>
    <property type="evidence" value="ECO:0007669"/>
    <property type="project" value="UniProtKB-KW"/>
</dbReference>
<dbReference type="InterPro" id="IPR006982">
    <property type="entry name" value="Glu_synth_centr_N"/>
</dbReference>
<dbReference type="FunFam" id="3.20.20.70:FF:000314">
    <property type="entry name" value="Uncharacterized protein, isoform E"/>
    <property type="match status" value="1"/>
</dbReference>
<dbReference type="PROSITE" id="PS51278">
    <property type="entry name" value="GATASE_TYPE_2"/>
    <property type="match status" value="1"/>
</dbReference>
<dbReference type="Gene3D" id="1.10.1060.10">
    <property type="entry name" value="Alpha-helical ferredoxin"/>
    <property type="match status" value="2"/>
</dbReference>
<dbReference type="Gene3D" id="3.60.20.10">
    <property type="entry name" value="Glutamine Phosphoribosylpyrophosphate, subunit 1, domain 1"/>
    <property type="match status" value="1"/>
</dbReference>
<dbReference type="PRINTS" id="PR00419">
    <property type="entry name" value="ADXRDTASE"/>
</dbReference>
<dbReference type="InterPro" id="IPR017932">
    <property type="entry name" value="GATase_2_dom"/>
</dbReference>
<dbReference type="SUPFAM" id="SSF55608">
    <property type="entry name" value="Homing endonucleases"/>
    <property type="match status" value="2"/>
</dbReference>
<evidence type="ECO:0000256" key="6">
    <source>
        <dbReference type="ARBA" id="ARBA00004944"/>
    </source>
</evidence>
<evidence type="ECO:0000256" key="11">
    <source>
        <dbReference type="ARBA" id="ARBA00022723"/>
    </source>
</evidence>
<dbReference type="Pfam" id="PF07992">
    <property type="entry name" value="Pyr_redox_2"/>
    <property type="match status" value="1"/>
</dbReference>
<dbReference type="Gene3D" id="3.20.20.70">
    <property type="entry name" value="Aldolase class I"/>
    <property type="match status" value="3"/>
</dbReference>
<comment type="catalytic activity">
    <reaction evidence="20">
        <text>2 L-glutamate + NAD(+) = L-glutamine + 2-oxoglutarate + NADH + H(+)</text>
        <dbReference type="Rhea" id="RHEA:13753"/>
        <dbReference type="ChEBI" id="CHEBI:15378"/>
        <dbReference type="ChEBI" id="CHEBI:16810"/>
        <dbReference type="ChEBI" id="CHEBI:29985"/>
        <dbReference type="ChEBI" id="CHEBI:57540"/>
        <dbReference type="ChEBI" id="CHEBI:57945"/>
        <dbReference type="ChEBI" id="CHEBI:58359"/>
        <dbReference type="EC" id="1.4.1.14"/>
    </reaction>
</comment>
<name>A0A9P7HT78_9HYPO</name>
<dbReference type="NCBIfam" id="TIGR01317">
    <property type="entry name" value="GOGAT_sm_gam"/>
    <property type="match status" value="1"/>
</dbReference>
<dbReference type="InterPro" id="IPR002932">
    <property type="entry name" value="Glu_synthdom"/>
</dbReference>
<dbReference type="Gene3D" id="3.50.50.60">
    <property type="entry name" value="FAD/NAD(P)-binding domain"/>
    <property type="match status" value="2"/>
</dbReference>
<dbReference type="Pfam" id="PF01493">
    <property type="entry name" value="GXGXG"/>
    <property type="match status" value="1"/>
</dbReference>
<reference evidence="22" key="2">
    <citation type="submission" date="2020-10" db="EMBL/GenBank/DDBJ databases">
        <authorList>
            <person name="Peck L.D."/>
            <person name="Nowell R.W."/>
            <person name="Flood J."/>
            <person name="Ryan M.J."/>
            <person name="Barraclough T.G."/>
        </authorList>
    </citation>
    <scope>NUCLEOTIDE SEQUENCE</scope>
    <source>
        <strain evidence="22">IMI 127659i</strain>
    </source>
</reference>
<evidence type="ECO:0000256" key="17">
    <source>
        <dbReference type="ARBA" id="ARBA00023164"/>
    </source>
</evidence>
<feature type="compositionally biased region" description="Polar residues" evidence="21">
    <location>
        <begin position="1439"/>
        <end position="1450"/>
    </location>
</feature>
<dbReference type="CDD" id="cd00713">
    <property type="entry name" value="GltS"/>
    <property type="match status" value="1"/>
</dbReference>
<evidence type="ECO:0000256" key="10">
    <source>
        <dbReference type="ARBA" id="ARBA00022643"/>
    </source>
</evidence>
<dbReference type="InterPro" id="IPR006005">
    <property type="entry name" value="Glut_synth_ssu1"/>
</dbReference>
<evidence type="ECO:0000256" key="1">
    <source>
        <dbReference type="ARBA" id="ARBA00001917"/>
    </source>
</evidence>
<evidence type="ECO:0000256" key="2">
    <source>
        <dbReference type="ARBA" id="ARBA00001927"/>
    </source>
</evidence>
<dbReference type="InterPro" id="IPR013785">
    <property type="entry name" value="Aldolase_TIM"/>
</dbReference>
<dbReference type="GO" id="GO:0016639">
    <property type="term" value="F:oxidoreductase activity, acting on the CH-NH2 group of donors, NAD or NADP as acceptor"/>
    <property type="evidence" value="ECO:0007669"/>
    <property type="project" value="InterPro"/>
</dbReference>
<evidence type="ECO:0000256" key="8">
    <source>
        <dbReference type="ARBA" id="ARBA00022605"/>
    </source>
</evidence>
<evidence type="ECO:0000256" key="20">
    <source>
        <dbReference type="ARBA" id="ARBA00048867"/>
    </source>
</evidence>
<dbReference type="NCBIfam" id="NF008730">
    <property type="entry name" value="PRK11750.1"/>
    <property type="match status" value="1"/>
</dbReference>
<dbReference type="CDD" id="cd02808">
    <property type="entry name" value="GltS_FMN"/>
    <property type="match status" value="1"/>
</dbReference>
<feature type="compositionally biased region" description="Polar residues" evidence="21">
    <location>
        <begin position="2591"/>
        <end position="2606"/>
    </location>
</feature>
<evidence type="ECO:0000313" key="22">
    <source>
        <dbReference type="EMBL" id="KAG5765887.1"/>
    </source>
</evidence>
<feature type="compositionally biased region" description="Acidic residues" evidence="21">
    <location>
        <begin position="2564"/>
        <end position="2577"/>
    </location>
</feature>
<evidence type="ECO:0000256" key="13">
    <source>
        <dbReference type="ARBA" id="ARBA00022962"/>
    </source>
</evidence>
<evidence type="ECO:0000256" key="18">
    <source>
        <dbReference type="ARBA" id="ARBA00023291"/>
    </source>
</evidence>
<sequence>MSAEEMPRVMLLKQCLFGEEDHHLISGRVATAALTNAPRDPTSPTELPHNPTQTENNDSWAGALPVKQGLYDPSYEKDACGVGFACHIKGKPSHKIVSDARNLLCNMTHRGAVGSDARDGDGAGVMTSIPHRFFIKNFEKEEDIKLPPLGQYAVGNLFFKPDEETLQESKRQLEDVAESLGLRVLGWRRPPVDSTLLGPAAKSREPIIAQPFVVLASAYGTGNAPEMTDPEKFDERLFERQLYILRKRATQSIGLHNWFYLCSLSNKNIVYKGQLAPVQVYSYYHDLVNADYEAHFALVHSRFSTNTFPSWDRAQPLRWAAHNGEINTLRGNKNWMRAREGVMQSDIFKEELEQMYPVVEDGGSDSAAFDNVLELLTINGVLSLPEAVMLMVPEAWQGNQHMDPKKAAFYEWAACQMEPWDGPALFTFADGRYCGANLDRNGLRPCRFYVMDDDRIICASEVGTIPVEPETVIQKGRLQPGRMLLVDTQAGRIIDDKELKEAVSSRYDFRAWLDSELITLPKVVEIMEQALDLAPKLDDKAIQADPLLLSYGYTHEQVSLLLAPMAADEKEALGSMGNDAPLACLTQDPRLLYDYFRQLFAQVTNPPIDPIRESIVMSLECYVGPQGNLLEMDASQCGRLLLPSPILSIEEFNAVKNMSNKYSEWTVKTIDLTFPKNQGIQGYIKHLDEICNEASAAIESRDRVIVLSDRNTSADRVPVSAVLASAMVHHHLVSNKWRSMVALVIETAEAREVHHMCVLLGYGADAINPYLAMECILKLNREGLIKKKTTNETLIRNYKHSCDGGILKVMSKMGISTLASYKGAQIFEILGLDETVVERCFRGTASRIQGMTFELIAEEAFRFHERGFPTRETILPSGLPESGEYHWRDGGEPHVNDPTSIANIQDAVRTKNDKSYEAYSRSEYEQIKNCTLRGLLDFKFEDCTPVPIDQVEPWTDIVRRFCTGAMSYGSISMESHSTLAVAMNRLGGKSNTGEGGEDPERSQRMPNGDTMRSAIKQVASGRFGVTSAYLADSDELQIKMAQGAKPGEGGELPGHKVSKSIARTRHSTPGVGLISPPPHHDIYSIEDLKQLIYDLKCSSPRSRVSVKLVSEVGVGIVASGVAKAKADHILISGHDGGTGASRWTGIKYAGLPWELGLAETHQTLVLNDLRGRVVVQTDGQLKTGRDVALACLLGAEEWGFATAPLIAMGCVFMRKCLEISTMVRTSQGPKPISAINIGDTLYDPNDNPVLCLAVAPAQQGRLKEIHYKEFDSRRNVSFKCTPDHILPLRTFGTRPSASKTSVTWFTYCDRHSLERQADRLRFEDLVDTIYRDLMDSHEVEIPGQAAAHGYVDTILTRHYHQGQDDRYSNKIVEVLSRLANQELENNPDLVREAMHDAVDLYFEQPPNLVDDAEYYDDAPTIDLGPDFVALRDATLASTTAGSTYRRTPSLEQPDSQSSRQSQQTQRDSQQSRGVSQGSGGISRQVSLNTQASSSSFMDSSAISLSEEAIQRFNRVKASINRKPCLCGGIRKIYRQFASEEQALLVQSLLLSQHAHMVDPYVVRDGDEINVSVETFEGFCNKEAKRMHFKLHRAPLAFVPAPSGQDQVTDEALPIDPYFLGLWLGDGGAEGPFIYGSDHETRVWLSSYVDRLNNGRPAGTRPLKLREYRTQQASDSLRNSHYTARVDVFRWAITSEIHATGQPWSPIRDGLRNLGLLNNKSAGIPDCYLQASKQARLAVLAGLIDSDGCYVKSHNTYRFIQHGEGHRKIVEDAKTLALSCGISVTSVDTSTPLNQWNNRHGTSVQYVIYLGKGSNEFQNHLLIPRKRMNPAKTFYTHDARPFTVSDVEDGQYRGIQVSGGLFQLQNRLITHNCHLNTCPVGIATQDPELRKKFTGTPEHVINFFYYVANELRAIMAQLGFRTINEMVGHVEVLKMRDDLRTNKTANIDLSLLLTPAHKLRPGVATFNVRKQDHKLHVRLDNKLISESELTLDKGLPSRIECDIVNTDRAMGTSLSYHISKRYGEAGLPMDTVHVNIKGSAGQSFGAFLAPGVTLELEGDANDYVGKGLSGGRLIIYPPRSAVFKSEENILIGNTCLYGATTGTCFFRGVAAERFAVRNSGATAVVEGVGDHGCEYMTGGRVLVLGSTGRNFAAGMSGGIAYILDVHGDFHSKLNGEMVEASGLEDPAEIAFVRGLVEDHHHYTGSERAARILVDFNRALPRFVKVLPVDYKRVLEEEAAKAAEAKRAEYNLPAVSGVQHKKSEKVAKLQDLEEAVGDNAAEKKRALVLDKTRGFKMYKRRQEKYRPVNSRLKDWAELSSRLDEDELKYQSARCMDCGVPFCQSETGCPISNIIPKWNELVFQCLAPETLVRTMDGNKAVRDISIGDKLFDHNDMPVLCTGVGDIKPSSTMKTITYKEWNSKVDVSFDCTSDHIMSLASYGVAPTIKLGCVVVWYTRCDRTELVEEIKDLKWDEIMHRAYSGASDEYGRRPTDAEAHTYIDSLVDKWSATPLDADNVLFPVFEQFKGTISVHDADDIEDDSLEPLFRAALHEYIDEYLEHLVPEQEEVPDDEDDLEIDLDASRPRKFRALSRLPSSTHPSDPSYRQTTAVPSSPPAQQAQESQNSGNSGNSQQAQEGQVSAGSSFADTANMVRDEDHMEKFAAVRDAIAPKCQHASAPCKGFRKYQVRFKNEEQARLALDLLRGDHYRVVDPFAVQNGDIWTMKLEEYEISCAALVAPTNRKLKLYRAPLRFVPAPVRTVSVPVDPYYLGFWLGDGSKDGTGITSTDTELKAYLQAYVDRLNRSRPEGEPVLALVEHLRYEAGYTADVHDAQGGGSSTITSTIDVYFWRISSSKRGPGFWNPVYTGLRELGFTGEDKTVGIPDCYMNADEDVRLAVLAGLIESDGTRVNKFYRFSQNTYEHEKIVHDAQKLALSCGIQCSPVRQSDVKNRKEPRWEFDMFKGCEKFQHHLILPRKKLDTLNTGSHHVNFDAHTFKVSEPHDGEFRAIEVSGGLYQLANRTIVHNCQWKDALNRLLMTNNFPEFTGRVCPAPCEGACVLGINEDPVGIKSIECAIIDRGFEMGWMVPQPPKVRTGKTVAIIGSGPAGLAAADQLNRAGHLVTVYERADRLGGLLMYGIPNMKLDKRIVKRRTDFMASEGIIFKTGVAVGEEGHPSLNDLRASNSAVVIATGATVARDLPIKGRQLDGIHYAMEFLHKNTKSLLDSELADNTYISAKGKDVVVIGGGDTGNDCIGTSLRHGAKSVTNFELLPQPPPERANDNPWPQWPRIYRVDYGHTEVRQHTGKDPREYCIMSEEFMDDGSGKVKGINTIRVEWTKSPSGGWDMKKVEGSQQFFPADLVLLAMGFLGPEARVLGDEIEKDARKNVKTAPGKYSTNLEGVFAAGDARRGQSLIVWGINEGRQAAREIDLYLEKYTNLPVTGGITKRTAQEIFSQIKVEA</sequence>
<dbReference type="InterPro" id="IPR036485">
    <property type="entry name" value="Glu_synth_asu_C_sf"/>
</dbReference>
<dbReference type="Pfam" id="PF14691">
    <property type="entry name" value="Fer4_20"/>
    <property type="match status" value="1"/>
</dbReference>
<dbReference type="OrthoDB" id="4327079at2759"/>
<dbReference type="FunFam" id="2.160.20.60:FF:000001">
    <property type="entry name" value="Glutamate synthase, large subunit"/>
    <property type="match status" value="1"/>
</dbReference>
<evidence type="ECO:0000256" key="3">
    <source>
        <dbReference type="ARBA" id="ARBA00001974"/>
    </source>
</evidence>
<feature type="region of interest" description="Disordered" evidence="21">
    <location>
        <begin position="35"/>
        <end position="60"/>
    </location>
</feature>
<dbReference type="SUPFAM" id="SSF56235">
    <property type="entry name" value="N-terminal nucleophile aminohydrolases (Ntn hydrolases)"/>
    <property type="match status" value="1"/>
</dbReference>
<dbReference type="InterPro" id="IPR028261">
    <property type="entry name" value="DPD_II"/>
</dbReference>
<dbReference type="GO" id="GO:0046872">
    <property type="term" value="F:metal ion binding"/>
    <property type="evidence" value="ECO:0007669"/>
    <property type="project" value="UniProtKB-KW"/>
</dbReference>
<proteinExistence type="inferred from homology"/>
<evidence type="ECO:0000313" key="23">
    <source>
        <dbReference type="Proteomes" id="UP000750502"/>
    </source>
</evidence>
<dbReference type="InterPro" id="IPR009051">
    <property type="entry name" value="Helical_ferredxn"/>
</dbReference>
<dbReference type="GO" id="GO:0006537">
    <property type="term" value="P:glutamate biosynthetic process"/>
    <property type="evidence" value="ECO:0007669"/>
    <property type="project" value="UniProtKB-KW"/>
</dbReference>
<dbReference type="Gene3D" id="2.160.20.60">
    <property type="entry name" value="Glutamate synthase, alpha subunit, C-terminal domain"/>
    <property type="match status" value="1"/>
</dbReference>
<accession>A0A9P7HT78</accession>
<dbReference type="GO" id="GO:0004519">
    <property type="term" value="F:endonuclease activity"/>
    <property type="evidence" value="ECO:0007669"/>
    <property type="project" value="InterPro"/>
</dbReference>
<dbReference type="SUPFAM" id="SSF46548">
    <property type="entry name" value="alpha-helical ferredoxin"/>
    <property type="match status" value="2"/>
</dbReference>
<evidence type="ECO:0000256" key="7">
    <source>
        <dbReference type="ARBA" id="ARBA00009716"/>
    </source>
</evidence>
<dbReference type="InterPro" id="IPR036188">
    <property type="entry name" value="FAD/NAD-bd_sf"/>
</dbReference>
<keyword evidence="23" id="KW-1185">Reference proteome</keyword>
<comment type="pathway">
    <text evidence="5">Nitrogen metabolism.</text>
</comment>
<feature type="compositionally biased region" description="Polar residues" evidence="21">
    <location>
        <begin position="42"/>
        <end position="59"/>
    </location>
</feature>
<keyword evidence="18" id="KW-0003">3Fe-4S</keyword>
<feature type="region of interest" description="Disordered" evidence="21">
    <location>
        <begin position="987"/>
        <end position="1008"/>
    </location>
</feature>
<evidence type="ECO:0000256" key="4">
    <source>
        <dbReference type="ARBA" id="ARBA00004802"/>
    </source>
</evidence>
<comment type="cofactor">
    <cofactor evidence="2">
        <name>[3Fe-4S] cluster</name>
        <dbReference type="ChEBI" id="CHEBI:21137"/>
    </cofactor>
</comment>
<dbReference type="PROSITE" id="PS50819">
    <property type="entry name" value="INTEIN_ENDONUCLEASE"/>
    <property type="match status" value="2"/>
</dbReference>
<evidence type="ECO:0000256" key="19">
    <source>
        <dbReference type="ARBA" id="ARBA00024383"/>
    </source>
</evidence>
<dbReference type="FunFam" id="3.20.20.70:FF:000031">
    <property type="entry name" value="Glutamate synthase 1 [NADH]"/>
    <property type="match status" value="1"/>
</dbReference>
<dbReference type="InterPro" id="IPR004042">
    <property type="entry name" value="Intein_endonuc_central"/>
</dbReference>
<dbReference type="CDD" id="cd00982">
    <property type="entry name" value="gltB_C"/>
    <property type="match status" value="1"/>
</dbReference>
<dbReference type="InterPro" id="IPR051394">
    <property type="entry name" value="Glutamate_Synthase"/>
</dbReference>
<dbReference type="InterPro" id="IPR036844">
    <property type="entry name" value="Hint_dom_sf"/>
</dbReference>
<keyword evidence="8" id="KW-0028">Amino-acid biosynthesis</keyword>
<dbReference type="Pfam" id="PF00310">
    <property type="entry name" value="GATase_2"/>
    <property type="match status" value="1"/>
</dbReference>
<dbReference type="Pfam" id="PF04898">
    <property type="entry name" value="Glu_syn_central"/>
    <property type="match status" value="1"/>
</dbReference>
<dbReference type="InterPro" id="IPR029055">
    <property type="entry name" value="Ntn_hydrolases_N"/>
</dbReference>
<dbReference type="SUPFAM" id="SSF51971">
    <property type="entry name" value="Nucleotide-binding domain"/>
    <property type="match status" value="2"/>
</dbReference>
<comment type="cofactor">
    <cofactor evidence="1">
        <name>FMN</name>
        <dbReference type="ChEBI" id="CHEBI:58210"/>
    </cofactor>
</comment>
<comment type="similarity">
    <text evidence="7">Belongs to the glutamate synthase family.</text>
</comment>
<dbReference type="InterPro" id="IPR027434">
    <property type="entry name" value="Homing_endonucl"/>
</dbReference>
<dbReference type="Pfam" id="PF01645">
    <property type="entry name" value="Glu_synthase"/>
    <property type="match status" value="2"/>
</dbReference>
<dbReference type="Proteomes" id="UP000750502">
    <property type="component" value="Unassembled WGS sequence"/>
</dbReference>
<keyword evidence="17" id="KW-0314">Glutamate biosynthesis</keyword>
<dbReference type="SUPFAM" id="SSF69336">
    <property type="entry name" value="Alpha subunit of glutamate synthase, C-terminal domain"/>
    <property type="match status" value="1"/>
</dbReference>
<dbReference type="FunFam" id="3.60.20.10:FF:000001">
    <property type="entry name" value="Glutamate synthase, large subunit"/>
    <property type="match status" value="1"/>
</dbReference>
<dbReference type="InterPro" id="IPR002489">
    <property type="entry name" value="Glu_synth_asu_C"/>
</dbReference>
<dbReference type="Gene3D" id="3.10.28.10">
    <property type="entry name" value="Homing endonucleases"/>
    <property type="match status" value="2"/>
</dbReference>
<dbReference type="SUPFAM" id="SSF51294">
    <property type="entry name" value="Hedgehog/intein (Hint) domain"/>
    <property type="match status" value="2"/>
</dbReference>
<evidence type="ECO:0000256" key="5">
    <source>
        <dbReference type="ARBA" id="ARBA00004909"/>
    </source>
</evidence>
<dbReference type="InterPro" id="IPR023753">
    <property type="entry name" value="FAD/NAD-binding_dom"/>
</dbReference>
<dbReference type="PANTHER" id="PTHR43100">
    <property type="entry name" value="GLUTAMATE SYNTHASE [NADPH] SMALL CHAIN"/>
    <property type="match status" value="1"/>
</dbReference>
<keyword evidence="10" id="KW-0288">FMN</keyword>
<reference evidence="22" key="1">
    <citation type="journal article" date="2020" name="bioRxiv">
        <title>Historical genomics reveals the evolutionary mechanisms behind multiple outbreaks of the host-specific coffee wilt pathogen Fusarium xylarioides.</title>
        <authorList>
            <person name="Peck D."/>
            <person name="Nowell R.W."/>
            <person name="Flood J."/>
            <person name="Ryan M.J."/>
            <person name="Barraclough T.G."/>
        </authorList>
    </citation>
    <scope>NUCLEOTIDE SEQUENCE</scope>
    <source>
        <strain evidence="22">IMI 127659i</strain>
    </source>
</reference>
<evidence type="ECO:0000256" key="9">
    <source>
        <dbReference type="ARBA" id="ARBA00022630"/>
    </source>
</evidence>
<keyword evidence="15" id="KW-0408">Iron</keyword>
<keyword evidence="14" id="KW-0560">Oxidoreductase</keyword>
<comment type="caution">
    <text evidence="22">The sequence shown here is derived from an EMBL/GenBank/DDBJ whole genome shotgun (WGS) entry which is preliminary data.</text>
</comment>
<evidence type="ECO:0000256" key="14">
    <source>
        <dbReference type="ARBA" id="ARBA00023002"/>
    </source>
</evidence>
<feature type="compositionally biased region" description="Low complexity" evidence="21">
    <location>
        <begin position="2607"/>
        <end position="2636"/>
    </location>
</feature>
<dbReference type="FunFam" id="3.50.50.60:FF:000022">
    <property type="entry name" value="Glutamate synthase [NADH], amyloplastic"/>
    <property type="match status" value="1"/>
</dbReference>
<comment type="pathway">
    <text evidence="4">Energy metabolism; nitrogen metabolism.</text>
</comment>
<feature type="region of interest" description="Disordered" evidence="21">
    <location>
        <begin position="1439"/>
        <end position="1483"/>
    </location>
</feature>